<dbReference type="KEGG" id="dgi:Desgi_2148"/>
<dbReference type="HOGENOM" id="CLU_3152016_0_0_9"/>
<name>R4KPK9_9FIRM</name>
<evidence type="ECO:0000313" key="1">
    <source>
        <dbReference type="EMBL" id="AGL01581.1"/>
    </source>
</evidence>
<accession>R4KPK9</accession>
<reference evidence="1 2" key="1">
    <citation type="submission" date="2012-01" db="EMBL/GenBank/DDBJ databases">
        <title>Complete sequence of Desulfotomaculum gibsoniae DSM 7213.</title>
        <authorList>
            <consortium name="US DOE Joint Genome Institute"/>
            <person name="Lucas S."/>
            <person name="Han J."/>
            <person name="Lapidus A."/>
            <person name="Cheng J.-F."/>
            <person name="Goodwin L."/>
            <person name="Pitluck S."/>
            <person name="Peters L."/>
            <person name="Ovchinnikova G."/>
            <person name="Teshima H."/>
            <person name="Detter J.C."/>
            <person name="Han C."/>
            <person name="Tapia R."/>
            <person name="Land M."/>
            <person name="Hauser L."/>
            <person name="Kyrpides N."/>
            <person name="Ivanova N."/>
            <person name="Pagani I."/>
            <person name="Parshina S."/>
            <person name="Plugge C."/>
            <person name="Muyzer G."/>
            <person name="Kuever J."/>
            <person name="Ivanova A."/>
            <person name="Nazina T."/>
            <person name="Klenk H.-P."/>
            <person name="Brambilla E."/>
            <person name="Spring S."/>
            <person name="Stams A.F."/>
            <person name="Woyke T."/>
        </authorList>
    </citation>
    <scope>NUCLEOTIDE SEQUENCE [LARGE SCALE GENOMIC DNA]</scope>
    <source>
        <strain evidence="1 2">DSM 7213</strain>
    </source>
</reference>
<sequence>MGKVAQTDNKKTGLAEPGQFYKPYRIKPAEVYVEPNPNVCDPKEKSTK</sequence>
<proteinExistence type="predicted"/>
<dbReference type="STRING" id="767817.Desgi_2148"/>
<organism evidence="1 2">
    <name type="scientific">Desulfoscipio gibsoniae DSM 7213</name>
    <dbReference type="NCBI Taxonomy" id="767817"/>
    <lineage>
        <taxon>Bacteria</taxon>
        <taxon>Bacillati</taxon>
        <taxon>Bacillota</taxon>
        <taxon>Clostridia</taxon>
        <taxon>Eubacteriales</taxon>
        <taxon>Desulfallaceae</taxon>
        <taxon>Desulfoscipio</taxon>
    </lineage>
</organism>
<gene>
    <name evidence="1" type="ORF">Desgi_2148</name>
</gene>
<protein>
    <submittedName>
        <fullName evidence="1">Uncharacterized protein</fullName>
    </submittedName>
</protein>
<evidence type="ECO:0000313" key="2">
    <source>
        <dbReference type="Proteomes" id="UP000013520"/>
    </source>
</evidence>
<dbReference type="EMBL" id="CP003273">
    <property type="protein sequence ID" value="AGL01581.1"/>
    <property type="molecule type" value="Genomic_DNA"/>
</dbReference>
<keyword evidence="2" id="KW-1185">Reference proteome</keyword>
<dbReference type="Proteomes" id="UP000013520">
    <property type="component" value="Chromosome"/>
</dbReference>
<dbReference type="AlphaFoldDB" id="R4KPK9"/>